<proteinExistence type="predicted"/>
<dbReference type="AlphaFoldDB" id="A0A4Q9N3A0"/>
<reference evidence="2" key="1">
    <citation type="submission" date="2019-01" db="EMBL/GenBank/DDBJ databases">
        <title>Draft genome sequences of three monokaryotic isolates of the white-rot basidiomycete fungus Dichomitus squalens.</title>
        <authorList>
            <consortium name="DOE Joint Genome Institute"/>
            <person name="Lopez S.C."/>
            <person name="Andreopoulos B."/>
            <person name="Pangilinan J."/>
            <person name="Lipzen A."/>
            <person name="Riley R."/>
            <person name="Ahrendt S."/>
            <person name="Ng V."/>
            <person name="Barry K."/>
            <person name="Daum C."/>
            <person name="Grigoriev I.V."/>
            <person name="Hilden K.S."/>
            <person name="Makela M.R."/>
            <person name="de Vries R.P."/>
        </authorList>
    </citation>
    <scope>NUCLEOTIDE SEQUENCE [LARGE SCALE GENOMIC DNA]</scope>
    <source>
        <strain evidence="2">OM18370.1</strain>
    </source>
</reference>
<feature type="region of interest" description="Disordered" evidence="1">
    <location>
        <begin position="1"/>
        <end position="82"/>
    </location>
</feature>
<sequence length="215" mass="24464">MLKRQRSTPSFVPDAYFPQEPTFDMSERVAKRRRQFEPPQFQATDKGKAPWRGGDSDGEEDVEGDEQIAAARSAPSEHAQRLEHAGEYKHVNSLLHDLHAEQRHRILFSSTSPPSHIPLASPTHPHPDFDHSFPYAPYKLVPTVSAQGPLLAPPHEVHRPSAPFTISITSKDTSVVDRIEVQRVTQQYEDTNRYLGALFLSRRKQHNGQDTQNRY</sequence>
<evidence type="ECO:0000256" key="1">
    <source>
        <dbReference type="SAM" id="MobiDB-lite"/>
    </source>
</evidence>
<dbReference type="Proteomes" id="UP000292957">
    <property type="component" value="Unassembled WGS sequence"/>
</dbReference>
<dbReference type="EMBL" id="ML143387">
    <property type="protein sequence ID" value="TBU35040.1"/>
    <property type="molecule type" value="Genomic_DNA"/>
</dbReference>
<accession>A0A4Q9N3A0</accession>
<feature type="compositionally biased region" description="Acidic residues" evidence="1">
    <location>
        <begin position="56"/>
        <end position="66"/>
    </location>
</feature>
<protein>
    <submittedName>
        <fullName evidence="2">Uncharacterized protein</fullName>
    </submittedName>
</protein>
<gene>
    <name evidence="2" type="ORF">BD311DRAFT_860606</name>
</gene>
<dbReference type="OrthoDB" id="3262473at2759"/>
<organism evidence="2">
    <name type="scientific">Dichomitus squalens</name>
    <dbReference type="NCBI Taxonomy" id="114155"/>
    <lineage>
        <taxon>Eukaryota</taxon>
        <taxon>Fungi</taxon>
        <taxon>Dikarya</taxon>
        <taxon>Basidiomycota</taxon>
        <taxon>Agaricomycotina</taxon>
        <taxon>Agaricomycetes</taxon>
        <taxon>Polyporales</taxon>
        <taxon>Polyporaceae</taxon>
        <taxon>Dichomitus</taxon>
    </lineage>
</organism>
<evidence type="ECO:0000313" key="2">
    <source>
        <dbReference type="EMBL" id="TBU35040.1"/>
    </source>
</evidence>
<name>A0A4Q9N3A0_9APHY</name>